<comment type="caution">
    <text evidence="1">The sequence shown here is derived from an EMBL/GenBank/DDBJ whole genome shotgun (WGS) entry which is preliminary data.</text>
</comment>
<dbReference type="PANTHER" id="PTHR34666:SF1">
    <property type="entry name" value="OS02G0554800 PROTEIN"/>
    <property type="match status" value="1"/>
</dbReference>
<dbReference type="EMBL" id="JABWDY010014433">
    <property type="protein sequence ID" value="KAF5197642.1"/>
    <property type="molecule type" value="Genomic_DNA"/>
</dbReference>
<dbReference type="PANTHER" id="PTHR34666">
    <property type="entry name" value="EXPRESSED PROTEIN"/>
    <property type="match status" value="1"/>
</dbReference>
<protein>
    <submittedName>
        <fullName evidence="1">Uncharacterized protein</fullName>
    </submittedName>
</protein>
<evidence type="ECO:0000313" key="2">
    <source>
        <dbReference type="Proteomes" id="UP000554482"/>
    </source>
</evidence>
<proteinExistence type="predicted"/>
<dbReference type="OrthoDB" id="1917400at2759"/>
<sequence length="101" mass="11361">MEDFSFPSVVDPIPCLEYSASLWRVPSEVSFDEGIDIKREISEEDKMDMLWENFNDESNCNSSLGNNKGPWEASGSSSAIVSNKKPSKLVISKVLRKLFLL</sequence>
<accession>A0A7J6WNG3</accession>
<dbReference type="Proteomes" id="UP000554482">
    <property type="component" value="Unassembled WGS sequence"/>
</dbReference>
<keyword evidence="2" id="KW-1185">Reference proteome</keyword>
<organism evidence="1 2">
    <name type="scientific">Thalictrum thalictroides</name>
    <name type="common">Rue-anemone</name>
    <name type="synonym">Anemone thalictroides</name>
    <dbReference type="NCBI Taxonomy" id="46969"/>
    <lineage>
        <taxon>Eukaryota</taxon>
        <taxon>Viridiplantae</taxon>
        <taxon>Streptophyta</taxon>
        <taxon>Embryophyta</taxon>
        <taxon>Tracheophyta</taxon>
        <taxon>Spermatophyta</taxon>
        <taxon>Magnoliopsida</taxon>
        <taxon>Ranunculales</taxon>
        <taxon>Ranunculaceae</taxon>
        <taxon>Thalictroideae</taxon>
        <taxon>Thalictrum</taxon>
    </lineage>
</organism>
<reference evidence="1 2" key="1">
    <citation type="submission" date="2020-06" db="EMBL/GenBank/DDBJ databases">
        <title>Transcriptomic and genomic resources for Thalictrum thalictroides and T. hernandezii: Facilitating candidate gene discovery in an emerging model plant lineage.</title>
        <authorList>
            <person name="Arias T."/>
            <person name="Riano-Pachon D.M."/>
            <person name="Di Stilio V.S."/>
        </authorList>
    </citation>
    <scope>NUCLEOTIDE SEQUENCE [LARGE SCALE GENOMIC DNA]</scope>
    <source>
        <strain evidence="2">cv. WT478/WT964</strain>
        <tissue evidence="1">Leaves</tissue>
    </source>
</reference>
<name>A0A7J6WNG3_THATH</name>
<dbReference type="AlphaFoldDB" id="A0A7J6WNG3"/>
<evidence type="ECO:0000313" key="1">
    <source>
        <dbReference type="EMBL" id="KAF5197642.1"/>
    </source>
</evidence>
<gene>
    <name evidence="1" type="ORF">FRX31_012770</name>
</gene>